<evidence type="ECO:0000256" key="7">
    <source>
        <dbReference type="ARBA" id="ARBA00022842"/>
    </source>
</evidence>
<dbReference type="GO" id="GO:0016020">
    <property type="term" value="C:membrane"/>
    <property type="evidence" value="ECO:0007669"/>
    <property type="project" value="InterPro"/>
</dbReference>
<dbReference type="NCBIfam" id="TIGR01494">
    <property type="entry name" value="ATPase_P-type"/>
    <property type="match status" value="2"/>
</dbReference>
<dbReference type="Proteomes" id="UP000260680">
    <property type="component" value="Unassembled WGS sequence"/>
</dbReference>
<feature type="transmembrane region" description="Helical" evidence="11">
    <location>
        <begin position="796"/>
        <end position="816"/>
    </location>
</feature>
<dbReference type="SUPFAM" id="SSF81665">
    <property type="entry name" value="Calcium ATPase, transmembrane domain M"/>
    <property type="match status" value="1"/>
</dbReference>
<dbReference type="InterPro" id="IPR004014">
    <property type="entry name" value="ATPase_P-typ_cation-transptr_N"/>
</dbReference>
<feature type="transmembrane region" description="Helical" evidence="11">
    <location>
        <begin position="663"/>
        <end position="686"/>
    </location>
</feature>
<dbReference type="PANTHER" id="PTHR42861">
    <property type="entry name" value="CALCIUM-TRANSPORTING ATPASE"/>
    <property type="match status" value="1"/>
</dbReference>
<dbReference type="Pfam" id="PF13246">
    <property type="entry name" value="Cation_ATPase"/>
    <property type="match status" value="1"/>
</dbReference>
<feature type="transmembrane region" description="Helical" evidence="11">
    <location>
        <begin position="53"/>
        <end position="69"/>
    </location>
</feature>
<keyword evidence="7" id="KW-0460">Magnesium</keyword>
<sequence>MSYDEVIKQLNSQTTGLSSEDVSKQRETHGSNILEESKSVSTAIIFLSQFKDFLVVILMVAAAVSAMMGKLESTLVIIAVLIINALLGTIQHVKAEQSLKSLKALSAPSSKVLREGCLIEIPSSEVVVGDILIVEAGDFIAADARIIESNSLQVNESALTGESVSVEKVIEPISKDDVAIGDRVNMIFSSSHVTYGRGKAVVTGVGVSTEIGHIASLLKSAQEKATPLQENLDNFGKKLAILIIIISSIVFGLNLYRGAPIMDSLMFAISLAVAAIPEALSSIVTIVLAFGTRKLAEENAIIRKLHSVESLGSISIICSDKTGTLTQNKMTVQKIFTDNKLIDVDAIDKENSLHYKLVMAGLLCSDAITTKEKEIGDPTEIALVDLGERLHLDELIVREVTPRISELPFDSDRKLMTTLQHIDGKSVVFTKGAMDVLLDRSTHIETAQGVRLITQEDKDIYNQINFELANQGLRVLAFAWKEVEENTLTFAHEGEMILFGLVAMMDPPRAESKGAVESCIAAGIKPIMITGDHKVTASAIARQIGILQEGDQALEGADIEHLTEEELIALVPKVSVYARVSPEHKIRIVSAWQALGHVVAMTGDGVNDAPALKRADIGIAMGITGTEVAKDAANMVLTDDNFATIIKAINNGRSIYGNIKNAVRFLLSGNTAGILAVVYTSIMGLMAPFSPVHLLFINLLTDSLPAIAIGLEPANSGLMKEKPRNAKTPILDRAFGLQVLFEGTIIAVVTMIAYYLGYQNGSHRESMTMAFATLSLSRLVHGLNCRNDAPLSLKTLWINPFSYLALILGALLLSAVLFLEPLHKIFEISILTNQQYMSIVLLSIIPLIVVQIVKRIKYRK</sequence>
<evidence type="ECO:0000313" key="14">
    <source>
        <dbReference type="Proteomes" id="UP000260680"/>
    </source>
</evidence>
<comment type="subcellular location">
    <subcellularLocation>
        <location evidence="1">Endomembrane system</location>
        <topology evidence="1">Multi-pass membrane protein</topology>
    </subcellularLocation>
</comment>
<dbReference type="InterPro" id="IPR023299">
    <property type="entry name" value="ATPase_P-typ_cyto_dom_N"/>
</dbReference>
<keyword evidence="3" id="KW-0597">Phosphoprotein</keyword>
<dbReference type="InterPro" id="IPR023214">
    <property type="entry name" value="HAD_sf"/>
</dbReference>
<keyword evidence="6" id="KW-0067">ATP-binding</keyword>
<dbReference type="InterPro" id="IPR001757">
    <property type="entry name" value="P_typ_ATPase"/>
</dbReference>
<keyword evidence="10 11" id="KW-0472">Membrane</keyword>
<dbReference type="InterPro" id="IPR006068">
    <property type="entry name" value="ATPase_P-typ_cation-transptr_C"/>
</dbReference>
<evidence type="ECO:0000256" key="2">
    <source>
        <dbReference type="ARBA" id="ARBA00005675"/>
    </source>
</evidence>
<dbReference type="Gene3D" id="1.20.1110.10">
    <property type="entry name" value="Calcium-transporting ATPase, transmembrane domain"/>
    <property type="match status" value="1"/>
</dbReference>
<dbReference type="SFLD" id="SFLDS00003">
    <property type="entry name" value="Haloacid_Dehalogenase"/>
    <property type="match status" value="1"/>
</dbReference>
<evidence type="ECO:0000313" key="13">
    <source>
        <dbReference type="EMBL" id="RFZ75643.1"/>
    </source>
</evidence>
<dbReference type="SUPFAM" id="SSF81653">
    <property type="entry name" value="Calcium ATPase, transduction domain A"/>
    <property type="match status" value="1"/>
</dbReference>
<keyword evidence="8" id="KW-1278">Translocase</keyword>
<dbReference type="InterPro" id="IPR059000">
    <property type="entry name" value="ATPase_P-type_domA"/>
</dbReference>
<gene>
    <name evidence="13" type="ORF">DS742_27895</name>
</gene>
<evidence type="ECO:0000256" key="8">
    <source>
        <dbReference type="ARBA" id="ARBA00022967"/>
    </source>
</evidence>
<evidence type="ECO:0000259" key="12">
    <source>
        <dbReference type="SMART" id="SM00831"/>
    </source>
</evidence>
<dbReference type="Pfam" id="PF00690">
    <property type="entry name" value="Cation_ATPase_N"/>
    <property type="match status" value="1"/>
</dbReference>
<evidence type="ECO:0000256" key="3">
    <source>
        <dbReference type="ARBA" id="ARBA00022553"/>
    </source>
</evidence>
<dbReference type="InterPro" id="IPR008250">
    <property type="entry name" value="ATPase_P-typ_transduc_dom_A_sf"/>
</dbReference>
<dbReference type="Pfam" id="PF00689">
    <property type="entry name" value="Cation_ATPase_C"/>
    <property type="match status" value="1"/>
</dbReference>
<evidence type="ECO:0000256" key="10">
    <source>
        <dbReference type="ARBA" id="ARBA00023136"/>
    </source>
</evidence>
<dbReference type="SUPFAM" id="SSF81660">
    <property type="entry name" value="Metal cation-transporting ATPase, ATP-binding domain N"/>
    <property type="match status" value="1"/>
</dbReference>
<dbReference type="Gene3D" id="3.40.1110.10">
    <property type="entry name" value="Calcium-transporting ATPase, cytoplasmic domain N"/>
    <property type="match status" value="1"/>
</dbReference>
<dbReference type="FunFam" id="3.40.50.1000:FF:000001">
    <property type="entry name" value="Phospholipid-transporting ATPase IC"/>
    <property type="match status" value="1"/>
</dbReference>
<dbReference type="GO" id="GO:0005524">
    <property type="term" value="F:ATP binding"/>
    <property type="evidence" value="ECO:0007669"/>
    <property type="project" value="UniProtKB-KW"/>
</dbReference>
<keyword evidence="9 11" id="KW-1133">Transmembrane helix</keyword>
<dbReference type="Gene3D" id="3.40.50.1000">
    <property type="entry name" value="HAD superfamily/HAD-like"/>
    <property type="match status" value="1"/>
</dbReference>
<dbReference type="SFLD" id="SFLDF00027">
    <property type="entry name" value="p-type_atpase"/>
    <property type="match status" value="1"/>
</dbReference>
<dbReference type="Pfam" id="PF00122">
    <property type="entry name" value="E1-E2_ATPase"/>
    <property type="match status" value="1"/>
</dbReference>
<dbReference type="InterPro" id="IPR036412">
    <property type="entry name" value="HAD-like_sf"/>
</dbReference>
<comment type="similarity">
    <text evidence="2">Belongs to the cation transport ATPase (P-type) (TC 3.A.3) family. Type IIA subfamily.</text>
</comment>
<dbReference type="GO" id="GO:0012505">
    <property type="term" value="C:endomembrane system"/>
    <property type="evidence" value="ECO:0007669"/>
    <property type="project" value="UniProtKB-SubCell"/>
</dbReference>
<evidence type="ECO:0000256" key="1">
    <source>
        <dbReference type="ARBA" id="ARBA00004127"/>
    </source>
</evidence>
<dbReference type="FunFam" id="3.40.50.1000:FF:000028">
    <property type="entry name" value="Calcium-transporting P-type ATPase, putative"/>
    <property type="match status" value="1"/>
</dbReference>
<dbReference type="PRINTS" id="PR00120">
    <property type="entry name" value="HATPASE"/>
</dbReference>
<dbReference type="InterPro" id="IPR018303">
    <property type="entry name" value="ATPase_P-typ_P_site"/>
</dbReference>
<dbReference type="PRINTS" id="PR00119">
    <property type="entry name" value="CATATPASE"/>
</dbReference>
<dbReference type="EMBL" id="QOHO01000132">
    <property type="protein sequence ID" value="RFZ75643.1"/>
    <property type="molecule type" value="Genomic_DNA"/>
</dbReference>
<evidence type="ECO:0000256" key="4">
    <source>
        <dbReference type="ARBA" id="ARBA00022692"/>
    </source>
</evidence>
<evidence type="ECO:0000256" key="6">
    <source>
        <dbReference type="ARBA" id="ARBA00022840"/>
    </source>
</evidence>
<reference evidence="13 14" key="1">
    <citation type="submission" date="2018-07" db="EMBL/GenBank/DDBJ databases">
        <title>New species, Clostridium PI-S10-A1B.</title>
        <authorList>
            <person name="Krishna G."/>
            <person name="Summeta K."/>
            <person name="Shikha S."/>
            <person name="Prabhu P.B."/>
            <person name="Suresh K."/>
        </authorList>
    </citation>
    <scope>NUCLEOTIDE SEQUENCE [LARGE SCALE GENOMIC DNA]</scope>
    <source>
        <strain evidence="13 14">PI-S10-A1B</strain>
    </source>
</reference>
<name>A0A3E2N3T4_9FIRM</name>
<dbReference type="InterPro" id="IPR044492">
    <property type="entry name" value="P_typ_ATPase_HD_dom"/>
</dbReference>
<dbReference type="PROSITE" id="PS00154">
    <property type="entry name" value="ATPASE_E1_E2"/>
    <property type="match status" value="1"/>
</dbReference>
<evidence type="ECO:0000256" key="11">
    <source>
        <dbReference type="SAM" id="Phobius"/>
    </source>
</evidence>
<evidence type="ECO:0000256" key="9">
    <source>
        <dbReference type="ARBA" id="ARBA00022989"/>
    </source>
</evidence>
<feature type="transmembrane region" description="Helical" evidence="11">
    <location>
        <begin position="265"/>
        <end position="290"/>
    </location>
</feature>
<dbReference type="Gene3D" id="2.70.150.10">
    <property type="entry name" value="Calcium-transporting ATPase, cytoplasmic transduction domain A"/>
    <property type="match status" value="1"/>
</dbReference>
<dbReference type="InterPro" id="IPR023298">
    <property type="entry name" value="ATPase_P-typ_TM_dom_sf"/>
</dbReference>
<dbReference type="SUPFAM" id="SSF56784">
    <property type="entry name" value="HAD-like"/>
    <property type="match status" value="1"/>
</dbReference>
<keyword evidence="5" id="KW-0547">Nucleotide-binding</keyword>
<feature type="transmembrane region" description="Helical" evidence="11">
    <location>
        <begin position="836"/>
        <end position="853"/>
    </location>
</feature>
<dbReference type="OrthoDB" id="9760364at2"/>
<organism evidence="13 14">
    <name type="scientific">Lacrimispora amygdalina</name>
    <dbReference type="NCBI Taxonomy" id="253257"/>
    <lineage>
        <taxon>Bacteria</taxon>
        <taxon>Bacillati</taxon>
        <taxon>Bacillota</taxon>
        <taxon>Clostridia</taxon>
        <taxon>Lachnospirales</taxon>
        <taxon>Lachnospiraceae</taxon>
        <taxon>Lacrimispora</taxon>
    </lineage>
</organism>
<evidence type="ECO:0000256" key="5">
    <source>
        <dbReference type="ARBA" id="ARBA00022741"/>
    </source>
</evidence>
<dbReference type="SMART" id="SM00831">
    <property type="entry name" value="Cation_ATPase_N"/>
    <property type="match status" value="1"/>
</dbReference>
<dbReference type="AlphaFoldDB" id="A0A3E2N3T4"/>
<feature type="domain" description="Cation-transporting P-type ATPase N-terminal" evidence="12">
    <location>
        <begin position="1"/>
        <end position="70"/>
    </location>
</feature>
<feature type="transmembrane region" description="Helical" evidence="11">
    <location>
        <begin position="239"/>
        <end position="259"/>
    </location>
</feature>
<dbReference type="SFLD" id="SFLDG00002">
    <property type="entry name" value="C1.7:_P-type_atpase_like"/>
    <property type="match status" value="1"/>
</dbReference>
<comment type="caution">
    <text evidence="13">The sequence shown here is derived from an EMBL/GenBank/DDBJ whole genome shotgun (WGS) entry which is preliminary data.</text>
</comment>
<dbReference type="GO" id="GO:0016887">
    <property type="term" value="F:ATP hydrolysis activity"/>
    <property type="evidence" value="ECO:0007669"/>
    <property type="project" value="InterPro"/>
</dbReference>
<proteinExistence type="inferred from homology"/>
<feature type="transmembrane region" description="Helical" evidence="11">
    <location>
        <begin position="75"/>
        <end position="93"/>
    </location>
</feature>
<dbReference type="FunFam" id="2.70.150.10:FF:000160">
    <property type="entry name" value="Sarcoplasmic/endoplasmic reticulum calcium ATPase 1"/>
    <property type="match status" value="1"/>
</dbReference>
<feature type="transmembrane region" description="Helical" evidence="11">
    <location>
        <begin position="735"/>
        <end position="755"/>
    </location>
</feature>
<accession>A0A3E2N3T4</accession>
<protein>
    <submittedName>
        <fullName evidence="13">Cation-translocating P-type ATPase</fullName>
    </submittedName>
</protein>
<keyword evidence="4 11" id="KW-0812">Transmembrane</keyword>